<dbReference type="Pfam" id="PF00171">
    <property type="entry name" value="Aldedh"/>
    <property type="match status" value="1"/>
</dbReference>
<name>A0A7W7RG48_9ACTN</name>
<dbReference type="FunFam" id="3.40.605.10:FF:000007">
    <property type="entry name" value="NAD/NADP-dependent betaine aldehyde dehydrogenase"/>
    <property type="match status" value="1"/>
</dbReference>
<dbReference type="InterPro" id="IPR016161">
    <property type="entry name" value="Ald_DH/histidinol_DH"/>
</dbReference>
<protein>
    <submittedName>
        <fullName evidence="6">Acyl-CoA reductase-like NAD-dependent aldehyde dehydrogenase</fullName>
    </submittedName>
</protein>
<organism evidence="6 7">
    <name type="scientific">Lipingzhangella halophila</name>
    <dbReference type="NCBI Taxonomy" id="1783352"/>
    <lineage>
        <taxon>Bacteria</taxon>
        <taxon>Bacillati</taxon>
        <taxon>Actinomycetota</taxon>
        <taxon>Actinomycetes</taxon>
        <taxon>Streptosporangiales</taxon>
        <taxon>Nocardiopsidaceae</taxon>
        <taxon>Lipingzhangella</taxon>
    </lineage>
</organism>
<dbReference type="RefSeq" id="WP_184577380.1">
    <property type="nucleotide sequence ID" value="NZ_JACHJT010000001.1"/>
</dbReference>
<sequence>MTASASNAAGSADAPAVPEEWRLARPWIAGASPRTATLPVMDPADTSRQVGECALGTAEHVDSAVAAAESAFADWSARTAAERADALRRGADALEAVAPRLHPVVTLEVGKLPADAHADAHGPAGLVRRMAELAGELDKPEVSERTAHTLVLRRRPLGPVGVIAPWNAPVFLTFKSVAPALAAGCTVVVKPPEQAPLAVTAALHTLAAELPPGVLNVVPGTGVEAGGALSRHPGIRGVFFTGGIDTGVAVARDAAGTVKNLVLELGGNDPALVLESARITETMLQELLAGAFAASGQICQNIKRIYVHRSRHRDLLDGLRELTARLTVGPPFAPGVHLGPLATEDGPRRAARLAAEARAAGAEVPESGIVIDPDSWDRGHYVRPAIVGSIAPDSELVLTEQFCPLLPVIPVDGDEQAVAEANRTEYGLAASVWSQDVEHAESVAAQVHSGNVFVNVHRLGASVDGAPYGGMRRSGIGRNDGLTSLLSCTEPQAVVIHHDAATTLPGLDRWRDVRLDKEVGA</sequence>
<dbReference type="GO" id="GO:0016620">
    <property type="term" value="F:oxidoreductase activity, acting on the aldehyde or oxo group of donors, NAD or NADP as acceptor"/>
    <property type="evidence" value="ECO:0007669"/>
    <property type="project" value="InterPro"/>
</dbReference>
<gene>
    <name evidence="6" type="ORF">F4561_002157</name>
</gene>
<dbReference type="Gene3D" id="3.40.309.10">
    <property type="entry name" value="Aldehyde Dehydrogenase, Chain A, domain 2"/>
    <property type="match status" value="1"/>
</dbReference>
<evidence type="ECO:0000256" key="1">
    <source>
        <dbReference type="ARBA" id="ARBA00009986"/>
    </source>
</evidence>
<dbReference type="InterPro" id="IPR016163">
    <property type="entry name" value="Ald_DH_C"/>
</dbReference>
<evidence type="ECO:0000313" key="7">
    <source>
        <dbReference type="Proteomes" id="UP000523007"/>
    </source>
</evidence>
<evidence type="ECO:0000256" key="3">
    <source>
        <dbReference type="PROSITE-ProRule" id="PRU10007"/>
    </source>
</evidence>
<dbReference type="InterPro" id="IPR029510">
    <property type="entry name" value="Ald_DH_CS_GLU"/>
</dbReference>
<feature type="active site" evidence="3">
    <location>
        <position position="264"/>
    </location>
</feature>
<evidence type="ECO:0000313" key="6">
    <source>
        <dbReference type="EMBL" id="MBB4931337.1"/>
    </source>
</evidence>
<dbReference type="InterPro" id="IPR016162">
    <property type="entry name" value="Ald_DH_N"/>
</dbReference>
<comment type="caution">
    <text evidence="6">The sequence shown here is derived from an EMBL/GenBank/DDBJ whole genome shotgun (WGS) entry which is preliminary data.</text>
</comment>
<proteinExistence type="inferred from homology"/>
<comment type="similarity">
    <text evidence="1 4">Belongs to the aldehyde dehydrogenase family.</text>
</comment>
<keyword evidence="2 4" id="KW-0560">Oxidoreductase</keyword>
<evidence type="ECO:0000256" key="2">
    <source>
        <dbReference type="ARBA" id="ARBA00023002"/>
    </source>
</evidence>
<dbReference type="EMBL" id="JACHJT010000001">
    <property type="protein sequence ID" value="MBB4931337.1"/>
    <property type="molecule type" value="Genomic_DNA"/>
</dbReference>
<evidence type="ECO:0000256" key="4">
    <source>
        <dbReference type="RuleBase" id="RU003345"/>
    </source>
</evidence>
<dbReference type="Gene3D" id="3.40.605.10">
    <property type="entry name" value="Aldehyde Dehydrogenase, Chain A, domain 1"/>
    <property type="match status" value="1"/>
</dbReference>
<accession>A0A7W7RG48</accession>
<dbReference type="AlphaFoldDB" id="A0A7W7RG48"/>
<reference evidence="6 7" key="1">
    <citation type="submission" date="2020-08" db="EMBL/GenBank/DDBJ databases">
        <title>Sequencing the genomes of 1000 actinobacteria strains.</title>
        <authorList>
            <person name="Klenk H.-P."/>
        </authorList>
    </citation>
    <scope>NUCLEOTIDE SEQUENCE [LARGE SCALE GENOMIC DNA]</scope>
    <source>
        <strain evidence="6 7">DSM 102030</strain>
    </source>
</reference>
<evidence type="ECO:0000259" key="5">
    <source>
        <dbReference type="Pfam" id="PF00171"/>
    </source>
</evidence>
<keyword evidence="7" id="KW-1185">Reference proteome</keyword>
<feature type="domain" description="Aldehyde dehydrogenase" evidence="5">
    <location>
        <begin position="32"/>
        <end position="494"/>
    </location>
</feature>
<dbReference type="SUPFAM" id="SSF53720">
    <property type="entry name" value="ALDH-like"/>
    <property type="match status" value="1"/>
</dbReference>
<dbReference type="PROSITE" id="PS00687">
    <property type="entry name" value="ALDEHYDE_DEHYDR_GLU"/>
    <property type="match status" value="1"/>
</dbReference>
<dbReference type="PANTHER" id="PTHR11699">
    <property type="entry name" value="ALDEHYDE DEHYDROGENASE-RELATED"/>
    <property type="match status" value="1"/>
</dbReference>
<dbReference type="InterPro" id="IPR015590">
    <property type="entry name" value="Aldehyde_DH_dom"/>
</dbReference>
<dbReference type="Proteomes" id="UP000523007">
    <property type="component" value="Unassembled WGS sequence"/>
</dbReference>